<dbReference type="GO" id="GO:0052908">
    <property type="term" value="F:16S rRNA (adenine(1518)-N(6)/adenine(1519)-N(6))-dimethyltransferase activity"/>
    <property type="evidence" value="ECO:0007669"/>
    <property type="project" value="UniProtKB-EC"/>
</dbReference>
<dbReference type="Pfam" id="PF00398">
    <property type="entry name" value="RrnaAD"/>
    <property type="match status" value="1"/>
</dbReference>
<keyword evidence="6 7" id="KW-0694">RNA-binding</keyword>
<keyword evidence="5 7" id="KW-0949">S-adenosyl-L-methionine</keyword>
<comment type="catalytic activity">
    <reaction evidence="7">
        <text>adenosine(1518)/adenosine(1519) in 16S rRNA + 4 S-adenosyl-L-methionine = N(6)-dimethyladenosine(1518)/N(6)-dimethyladenosine(1519) in 16S rRNA + 4 S-adenosyl-L-homocysteine + 4 H(+)</text>
        <dbReference type="Rhea" id="RHEA:19609"/>
        <dbReference type="Rhea" id="RHEA-COMP:10232"/>
        <dbReference type="Rhea" id="RHEA-COMP:10233"/>
        <dbReference type="ChEBI" id="CHEBI:15378"/>
        <dbReference type="ChEBI" id="CHEBI:57856"/>
        <dbReference type="ChEBI" id="CHEBI:59789"/>
        <dbReference type="ChEBI" id="CHEBI:74411"/>
        <dbReference type="ChEBI" id="CHEBI:74493"/>
        <dbReference type="EC" id="2.1.1.182"/>
    </reaction>
</comment>
<dbReference type="Gene3D" id="3.40.50.150">
    <property type="entry name" value="Vaccinia Virus protein VP39"/>
    <property type="match status" value="1"/>
</dbReference>
<dbReference type="Gene3D" id="1.10.8.100">
    <property type="entry name" value="Ribosomal RNA adenine dimethylase-like, domain 2"/>
    <property type="match status" value="1"/>
</dbReference>
<dbReference type="EMBL" id="AP019736">
    <property type="protein sequence ID" value="BBL05928.1"/>
    <property type="molecule type" value="Genomic_DNA"/>
</dbReference>
<dbReference type="OrthoDB" id="9814755at2"/>
<reference evidence="11" key="1">
    <citation type="submission" date="2019-06" db="EMBL/GenBank/DDBJ databases">
        <title>Alistipes onderdonkii subsp. vulgaris subsp. nov., Alistipes dispar sp. nov. and Alistipes communis sp. nov., isolated from human faeces, and creation of Alistipes onderdonkii subsp. onderdonkii subsp. nov.</title>
        <authorList>
            <person name="Sakamoto M."/>
            <person name="Ikeyama N."/>
            <person name="Ogata Y."/>
            <person name="Suda W."/>
            <person name="Iino T."/>
            <person name="Hattori M."/>
            <person name="Ohkuma M."/>
        </authorList>
    </citation>
    <scope>NUCLEOTIDE SEQUENCE [LARGE SCALE GENOMIC DNA]</scope>
    <source>
        <strain evidence="11">5CPEGH6</strain>
    </source>
</reference>
<evidence type="ECO:0000259" key="9">
    <source>
        <dbReference type="SMART" id="SM00650"/>
    </source>
</evidence>
<feature type="binding site" evidence="7 8">
    <location>
        <position position="155"/>
    </location>
    <ligand>
        <name>S-adenosyl-L-methionine</name>
        <dbReference type="ChEBI" id="CHEBI:59789"/>
    </ligand>
</feature>
<dbReference type="GeneID" id="98672538"/>
<feature type="binding site" evidence="7 8">
    <location>
        <position position="90"/>
    </location>
    <ligand>
        <name>S-adenosyl-L-methionine</name>
        <dbReference type="ChEBI" id="CHEBI:59789"/>
    </ligand>
</feature>
<keyword evidence="3 7" id="KW-0489">Methyltransferase</keyword>
<organism evidence="10 11">
    <name type="scientific">Alistipes dispar</name>
    <dbReference type="NCBI Taxonomy" id="2585119"/>
    <lineage>
        <taxon>Bacteria</taxon>
        <taxon>Pseudomonadati</taxon>
        <taxon>Bacteroidota</taxon>
        <taxon>Bacteroidia</taxon>
        <taxon>Bacteroidales</taxon>
        <taxon>Rikenellaceae</taxon>
        <taxon>Alistipes</taxon>
    </lineage>
</organism>
<dbReference type="CDD" id="cd02440">
    <property type="entry name" value="AdoMet_MTases"/>
    <property type="match status" value="1"/>
</dbReference>
<proteinExistence type="inferred from homology"/>
<dbReference type="SMART" id="SM00650">
    <property type="entry name" value="rADc"/>
    <property type="match status" value="1"/>
</dbReference>
<evidence type="ECO:0000256" key="7">
    <source>
        <dbReference type="HAMAP-Rule" id="MF_00607"/>
    </source>
</evidence>
<feature type="binding site" evidence="7 8">
    <location>
        <position position="15"/>
    </location>
    <ligand>
        <name>S-adenosyl-L-methionine</name>
        <dbReference type="ChEBI" id="CHEBI:59789"/>
    </ligand>
</feature>
<dbReference type="PROSITE" id="PS51689">
    <property type="entry name" value="SAM_RNA_A_N6_MT"/>
    <property type="match status" value="1"/>
</dbReference>
<dbReference type="InterPro" id="IPR011530">
    <property type="entry name" value="rRNA_adenine_dimethylase"/>
</dbReference>
<feature type="binding site" evidence="7 8">
    <location>
        <position position="136"/>
    </location>
    <ligand>
        <name>S-adenosyl-L-methionine</name>
        <dbReference type="ChEBI" id="CHEBI:59789"/>
    </ligand>
</feature>
<dbReference type="RefSeq" id="WP_141427792.1">
    <property type="nucleotide sequence ID" value="NZ_AP019736.1"/>
</dbReference>
<feature type="domain" description="Ribosomal RNA adenine methylase transferase N-terminal" evidence="9">
    <location>
        <begin position="72"/>
        <end position="240"/>
    </location>
</feature>
<evidence type="ECO:0000313" key="11">
    <source>
        <dbReference type="Proteomes" id="UP000319374"/>
    </source>
</evidence>
<evidence type="ECO:0000256" key="5">
    <source>
        <dbReference type="ARBA" id="ARBA00022691"/>
    </source>
</evidence>
<comment type="subcellular location">
    <subcellularLocation>
        <location evidence="7">Cytoplasm</location>
    </subcellularLocation>
</comment>
<evidence type="ECO:0000256" key="1">
    <source>
        <dbReference type="ARBA" id="ARBA00022490"/>
    </source>
</evidence>
<dbReference type="PANTHER" id="PTHR11727">
    <property type="entry name" value="DIMETHYLADENOSINE TRANSFERASE"/>
    <property type="match status" value="1"/>
</dbReference>
<dbReference type="InterPro" id="IPR023165">
    <property type="entry name" value="rRNA_Ade_diMease-like_C"/>
</dbReference>
<feature type="binding site" evidence="7 8">
    <location>
        <position position="112"/>
    </location>
    <ligand>
        <name>S-adenosyl-L-methionine</name>
        <dbReference type="ChEBI" id="CHEBI:59789"/>
    </ligand>
</feature>
<dbReference type="NCBIfam" id="TIGR00755">
    <property type="entry name" value="ksgA"/>
    <property type="match status" value="1"/>
</dbReference>
<dbReference type="InterPro" id="IPR001737">
    <property type="entry name" value="KsgA/Erm"/>
</dbReference>
<accession>A0A4Y1X0U7</accession>
<evidence type="ECO:0000256" key="2">
    <source>
        <dbReference type="ARBA" id="ARBA00022552"/>
    </source>
</evidence>
<comment type="function">
    <text evidence="7">Specifically dimethylates two adjacent adenosines (A1518 and A1519) in the loop of a conserved hairpin near the 3'-end of 16S rRNA in the 30S particle. May play a critical role in biogenesis of 30S subunits.</text>
</comment>
<protein>
    <recommendedName>
        <fullName evidence="7">Ribosomal RNA small subunit methyltransferase A</fullName>
        <ecNumber evidence="7">2.1.1.182</ecNumber>
    </recommendedName>
    <alternativeName>
        <fullName evidence="7">16S rRNA (adenine(1518)-N(6)/adenine(1519)-N(6))-dimethyltransferase</fullName>
    </alternativeName>
    <alternativeName>
        <fullName evidence="7">16S rRNA dimethyladenosine transferase</fullName>
    </alternativeName>
    <alternativeName>
        <fullName evidence="7">16S rRNA dimethylase</fullName>
    </alternativeName>
    <alternativeName>
        <fullName evidence="7">S-adenosylmethionine-6-N', N'-adenosyl(rRNA) dimethyltransferase</fullName>
    </alternativeName>
</protein>
<dbReference type="FunFam" id="1.10.8.100:FF:000001">
    <property type="entry name" value="Ribosomal RNA small subunit methyltransferase A"/>
    <property type="match status" value="1"/>
</dbReference>
<dbReference type="GO" id="GO:0003723">
    <property type="term" value="F:RNA binding"/>
    <property type="evidence" value="ECO:0007669"/>
    <property type="project" value="UniProtKB-UniRule"/>
</dbReference>
<keyword evidence="2 7" id="KW-0698">rRNA processing</keyword>
<name>A0A4Y1X0U7_9BACT</name>
<dbReference type="InterPro" id="IPR020598">
    <property type="entry name" value="rRNA_Ade_methylase_Trfase_N"/>
</dbReference>
<gene>
    <name evidence="7 10" type="primary">rsmA</name>
    <name evidence="7" type="synonym">ksgA</name>
    <name evidence="10" type="ORF">A5CPEGH6_05660</name>
</gene>
<dbReference type="AlphaFoldDB" id="A0A4Y1X0U7"/>
<dbReference type="InterPro" id="IPR029063">
    <property type="entry name" value="SAM-dependent_MTases_sf"/>
</dbReference>
<sequence>MTEVRAKKALGQHFLTDLNIARKICDALSGGAIRLHPAAPGTGVPDAAFSETAALGPAASEHAVPCAGATGADVPAADTAAEACDVLEVGCGMGVLTQFLLRRTDLVTWGAEIDAESVAYLHAHYPEFAPRLIEGDFLKMDLRARFPRGLRIIGNFPYNISSQIFFRVLEYRDLVPECVGMVQREVAVRIAEGPGSKEYGILSVLLQAWYDIEYLFTVSETVFSPPPKVKSAVIRLRRNATRRLACDEALFVRVVKAAFGQRRKMIRNALRAAFGDFGGAEHPFFTRRAEQLSVADFVALTNWVAGHRA</sequence>
<evidence type="ECO:0000256" key="6">
    <source>
        <dbReference type="ARBA" id="ARBA00022884"/>
    </source>
</evidence>
<comment type="similarity">
    <text evidence="7">Belongs to the class I-like SAM-binding methyltransferase superfamily. rRNA adenine N(6)-methyltransferase family. RsmA subfamily.</text>
</comment>
<evidence type="ECO:0000313" key="10">
    <source>
        <dbReference type="EMBL" id="BBL05928.1"/>
    </source>
</evidence>
<dbReference type="KEGG" id="ada:A5CPEGH6_05660"/>
<keyword evidence="11" id="KW-1185">Reference proteome</keyword>
<evidence type="ECO:0000256" key="3">
    <source>
        <dbReference type="ARBA" id="ARBA00022603"/>
    </source>
</evidence>
<evidence type="ECO:0000256" key="4">
    <source>
        <dbReference type="ARBA" id="ARBA00022679"/>
    </source>
</evidence>
<dbReference type="HAMAP" id="MF_00607">
    <property type="entry name" value="16SrRNA_methyltr_A"/>
    <property type="match status" value="1"/>
</dbReference>
<feature type="binding site" evidence="7 8">
    <location>
        <position position="13"/>
    </location>
    <ligand>
        <name>S-adenosyl-L-methionine</name>
        <dbReference type="ChEBI" id="CHEBI:59789"/>
    </ligand>
</feature>
<evidence type="ECO:0000256" key="8">
    <source>
        <dbReference type="PROSITE-ProRule" id="PRU01026"/>
    </source>
</evidence>
<keyword evidence="4 7" id="KW-0808">Transferase</keyword>
<dbReference type="PANTHER" id="PTHR11727:SF7">
    <property type="entry name" value="DIMETHYLADENOSINE TRANSFERASE-RELATED"/>
    <property type="match status" value="1"/>
</dbReference>
<keyword evidence="1 7" id="KW-0963">Cytoplasm</keyword>
<dbReference type="GO" id="GO:0005829">
    <property type="term" value="C:cytosol"/>
    <property type="evidence" value="ECO:0007669"/>
    <property type="project" value="TreeGrafter"/>
</dbReference>
<dbReference type="Proteomes" id="UP000319374">
    <property type="component" value="Chromosome"/>
</dbReference>
<dbReference type="EC" id="2.1.1.182" evidence="7"/>
<dbReference type="SUPFAM" id="SSF53335">
    <property type="entry name" value="S-adenosyl-L-methionine-dependent methyltransferases"/>
    <property type="match status" value="1"/>
</dbReference>